<dbReference type="Proteomes" id="UP000612680">
    <property type="component" value="Chromosome"/>
</dbReference>
<evidence type="ECO:0000313" key="3">
    <source>
        <dbReference type="EMBL" id="QRR00198.1"/>
    </source>
</evidence>
<name>A0ABX7I4P7_9BACT</name>
<organism evidence="3 4">
    <name type="scientific">Dyadobacter sandarakinus</name>
    <dbReference type="NCBI Taxonomy" id="2747268"/>
    <lineage>
        <taxon>Bacteria</taxon>
        <taxon>Pseudomonadati</taxon>
        <taxon>Bacteroidota</taxon>
        <taxon>Cytophagia</taxon>
        <taxon>Cytophagales</taxon>
        <taxon>Spirosomataceae</taxon>
        <taxon>Dyadobacter</taxon>
    </lineage>
</organism>
<proteinExistence type="predicted"/>
<keyword evidence="1" id="KW-0597">Phosphoprotein</keyword>
<dbReference type="InterPro" id="IPR001789">
    <property type="entry name" value="Sig_transdc_resp-reg_receiver"/>
</dbReference>
<gene>
    <name evidence="3" type="ORF">HWI92_04410</name>
</gene>
<dbReference type="RefSeq" id="WP_204660959.1">
    <property type="nucleotide sequence ID" value="NZ_CP056775.1"/>
</dbReference>
<dbReference type="EMBL" id="CP056775">
    <property type="protein sequence ID" value="QRR00198.1"/>
    <property type="molecule type" value="Genomic_DNA"/>
</dbReference>
<dbReference type="InterPro" id="IPR011006">
    <property type="entry name" value="CheY-like_superfamily"/>
</dbReference>
<sequence length="122" mass="13812">MIDDDLDDQEILSIALLELDPDLSCNFFPDCESAVAYFDQASAITPSYVFLDLNLPRVDSDQCLKHLARLKEFDNPTIIIYSSFLPDHVHMKYEQMGVNTFIKKTGSIQALVDEIKPLLVNS</sequence>
<reference evidence="3 4" key="1">
    <citation type="submission" date="2020-06" db="EMBL/GenBank/DDBJ databases">
        <title>Dyadobacter sandarakinus sp. nov., isolated from the soil of the Arctic Yellow River Station.</title>
        <authorList>
            <person name="Zhang Y."/>
            <person name="Peng F."/>
        </authorList>
    </citation>
    <scope>NUCLEOTIDE SEQUENCE [LARGE SCALE GENOMIC DNA]</scope>
    <source>
        <strain evidence="3 4">Q3-56</strain>
    </source>
</reference>
<accession>A0ABX7I4P7</accession>
<evidence type="ECO:0000259" key="2">
    <source>
        <dbReference type="PROSITE" id="PS50110"/>
    </source>
</evidence>
<feature type="domain" description="Response regulatory" evidence="2">
    <location>
        <begin position="1"/>
        <end position="119"/>
    </location>
</feature>
<dbReference type="Pfam" id="PF00072">
    <property type="entry name" value="Response_reg"/>
    <property type="match status" value="1"/>
</dbReference>
<protein>
    <submittedName>
        <fullName evidence="3">Response regulator</fullName>
    </submittedName>
</protein>
<dbReference type="SUPFAM" id="SSF52172">
    <property type="entry name" value="CheY-like"/>
    <property type="match status" value="1"/>
</dbReference>
<evidence type="ECO:0000313" key="4">
    <source>
        <dbReference type="Proteomes" id="UP000612680"/>
    </source>
</evidence>
<dbReference type="Gene3D" id="3.40.50.2300">
    <property type="match status" value="1"/>
</dbReference>
<dbReference type="PROSITE" id="PS50110">
    <property type="entry name" value="RESPONSE_REGULATORY"/>
    <property type="match status" value="1"/>
</dbReference>
<keyword evidence="4" id="KW-1185">Reference proteome</keyword>
<feature type="modified residue" description="4-aspartylphosphate" evidence="1">
    <location>
        <position position="52"/>
    </location>
</feature>
<evidence type="ECO:0000256" key="1">
    <source>
        <dbReference type="PROSITE-ProRule" id="PRU00169"/>
    </source>
</evidence>